<protein>
    <recommendedName>
        <fullName evidence="4">NAD(+) diphosphatase</fullName>
        <ecNumber evidence="4">3.6.1.22</ecNumber>
    </recommendedName>
</protein>
<keyword evidence="8" id="KW-0520">NAD</keyword>
<name>A0A1L7CKG3_CORFL</name>
<dbReference type="Proteomes" id="UP000315353">
    <property type="component" value="Unassembled WGS sequence"/>
</dbReference>
<reference evidence="11 13" key="1">
    <citation type="submission" date="2014-08" db="EMBL/GenBank/DDBJ databases">
        <title>Complete genome sequence of Corynebacterium flavescens OJ8(T)(=DSM 20296(T)), isolated from cheese.</title>
        <authorList>
            <person name="Ruckert C."/>
            <person name="Albersmeier A."/>
            <person name="Winkler A."/>
            <person name="Kalinowski J."/>
        </authorList>
    </citation>
    <scope>NUCLEOTIDE SEQUENCE [LARGE SCALE GENOMIC DNA]</scope>
    <source>
        <strain evidence="11 13">OJ8</strain>
    </source>
</reference>
<dbReference type="GO" id="GO:0005829">
    <property type="term" value="C:cytosol"/>
    <property type="evidence" value="ECO:0007669"/>
    <property type="project" value="TreeGrafter"/>
</dbReference>
<dbReference type="GeneID" id="82879803"/>
<keyword evidence="6" id="KW-0378">Hydrolase</keyword>
<dbReference type="InterPro" id="IPR015797">
    <property type="entry name" value="NUDIX_hydrolase-like_dom_sf"/>
</dbReference>
<comment type="cofactor">
    <cofactor evidence="1">
        <name>Mg(2+)</name>
        <dbReference type="ChEBI" id="CHEBI:18420"/>
    </cofactor>
</comment>
<evidence type="ECO:0000256" key="8">
    <source>
        <dbReference type="ARBA" id="ARBA00023027"/>
    </source>
</evidence>
<dbReference type="SUPFAM" id="SSF55811">
    <property type="entry name" value="Nudix"/>
    <property type="match status" value="1"/>
</dbReference>
<dbReference type="RefSeq" id="WP_075729356.1">
    <property type="nucleotide sequence ID" value="NZ_BJNB01000012.1"/>
</dbReference>
<evidence type="ECO:0000256" key="7">
    <source>
        <dbReference type="ARBA" id="ARBA00022842"/>
    </source>
</evidence>
<dbReference type="STRING" id="28028.CFLV_03590"/>
<evidence type="ECO:0000256" key="3">
    <source>
        <dbReference type="ARBA" id="ARBA00009595"/>
    </source>
</evidence>
<dbReference type="EC" id="3.6.1.22" evidence="4"/>
<keyword evidence="13" id="KW-1185">Reference proteome</keyword>
<dbReference type="PANTHER" id="PTHR42904:SF6">
    <property type="entry name" value="NAD-CAPPED RNA HYDROLASE NUDT12"/>
    <property type="match status" value="1"/>
</dbReference>
<evidence type="ECO:0000313" key="12">
    <source>
        <dbReference type="EMBL" id="GEB97554.1"/>
    </source>
</evidence>
<gene>
    <name evidence="12" type="ORF">CFL01nite_10490</name>
    <name evidence="11" type="ORF">CFLV_03590</name>
</gene>
<comment type="similarity">
    <text evidence="3">Belongs to the Nudix hydrolase family. NudC subfamily.</text>
</comment>
<dbReference type="GO" id="GO:0035529">
    <property type="term" value="F:NADH pyrophosphatase activity"/>
    <property type="evidence" value="ECO:0007669"/>
    <property type="project" value="TreeGrafter"/>
</dbReference>
<dbReference type="PROSITE" id="PS51462">
    <property type="entry name" value="NUDIX"/>
    <property type="match status" value="1"/>
</dbReference>
<feature type="domain" description="Nudix hydrolase" evidence="10">
    <location>
        <begin position="108"/>
        <end position="233"/>
    </location>
</feature>
<organism evidence="11 13">
    <name type="scientific">Corynebacterium flavescens</name>
    <dbReference type="NCBI Taxonomy" id="28028"/>
    <lineage>
        <taxon>Bacteria</taxon>
        <taxon>Bacillati</taxon>
        <taxon>Actinomycetota</taxon>
        <taxon>Actinomycetes</taxon>
        <taxon>Mycobacteriales</taxon>
        <taxon>Corynebacteriaceae</taxon>
        <taxon>Corynebacterium</taxon>
    </lineage>
</organism>
<dbReference type="GO" id="GO:0046872">
    <property type="term" value="F:metal ion binding"/>
    <property type="evidence" value="ECO:0007669"/>
    <property type="project" value="UniProtKB-KW"/>
</dbReference>
<accession>A0A1L7CKG3</accession>
<evidence type="ECO:0000256" key="5">
    <source>
        <dbReference type="ARBA" id="ARBA00022723"/>
    </source>
</evidence>
<dbReference type="InterPro" id="IPR020084">
    <property type="entry name" value="NUDIX_hydrolase_CS"/>
</dbReference>
<evidence type="ECO:0000256" key="2">
    <source>
        <dbReference type="ARBA" id="ARBA00001947"/>
    </source>
</evidence>
<dbReference type="PROSITE" id="PS00893">
    <property type="entry name" value="NUDIX_BOX"/>
    <property type="match status" value="1"/>
</dbReference>
<comment type="cofactor">
    <cofactor evidence="2">
        <name>Zn(2+)</name>
        <dbReference type="ChEBI" id="CHEBI:29105"/>
    </cofactor>
</comment>
<evidence type="ECO:0000256" key="9">
    <source>
        <dbReference type="ARBA" id="ARBA00023679"/>
    </source>
</evidence>
<dbReference type="EMBL" id="BJNB01000012">
    <property type="protein sequence ID" value="GEB97554.1"/>
    <property type="molecule type" value="Genomic_DNA"/>
</dbReference>
<evidence type="ECO:0000256" key="6">
    <source>
        <dbReference type="ARBA" id="ARBA00022801"/>
    </source>
</evidence>
<comment type="catalytic activity">
    <reaction evidence="9">
        <text>a 5'-end NAD(+)-phospho-ribonucleoside in mRNA + H2O = a 5'-end phospho-adenosine-phospho-ribonucleoside in mRNA + beta-nicotinamide D-ribonucleotide + 2 H(+)</text>
        <dbReference type="Rhea" id="RHEA:60876"/>
        <dbReference type="Rhea" id="RHEA-COMP:15698"/>
        <dbReference type="Rhea" id="RHEA-COMP:15719"/>
        <dbReference type="ChEBI" id="CHEBI:14649"/>
        <dbReference type="ChEBI" id="CHEBI:15377"/>
        <dbReference type="ChEBI" id="CHEBI:15378"/>
        <dbReference type="ChEBI" id="CHEBI:144029"/>
        <dbReference type="ChEBI" id="CHEBI:144051"/>
    </reaction>
    <physiologicalReaction direction="left-to-right" evidence="9">
        <dbReference type="Rhea" id="RHEA:60877"/>
    </physiologicalReaction>
</comment>
<dbReference type="InterPro" id="IPR050241">
    <property type="entry name" value="NAD-cap_RNA_hydrolase_NudC"/>
</dbReference>
<dbReference type="Proteomes" id="UP000185479">
    <property type="component" value="Chromosome"/>
</dbReference>
<reference evidence="12 14" key="2">
    <citation type="submission" date="2019-06" db="EMBL/GenBank/DDBJ databases">
        <title>Whole genome shotgun sequence of Corynebacterium flavescens NBRC 14136.</title>
        <authorList>
            <person name="Hosoyama A."/>
            <person name="Uohara A."/>
            <person name="Ohji S."/>
            <person name="Ichikawa N."/>
        </authorList>
    </citation>
    <scope>NUCLEOTIDE SEQUENCE [LARGE SCALE GENOMIC DNA]</scope>
    <source>
        <strain evidence="12 14">NBRC 14136</strain>
    </source>
</reference>
<keyword evidence="7" id="KW-0460">Magnesium</keyword>
<dbReference type="Pfam" id="PF00293">
    <property type="entry name" value="NUDIX"/>
    <property type="match status" value="1"/>
</dbReference>
<evidence type="ECO:0000313" key="11">
    <source>
        <dbReference type="EMBL" id="APT86364.1"/>
    </source>
</evidence>
<evidence type="ECO:0000259" key="10">
    <source>
        <dbReference type="PROSITE" id="PS51462"/>
    </source>
</evidence>
<evidence type="ECO:0000256" key="4">
    <source>
        <dbReference type="ARBA" id="ARBA00012381"/>
    </source>
</evidence>
<dbReference type="Gene3D" id="3.90.79.10">
    <property type="entry name" value="Nucleoside Triphosphate Pyrophosphohydrolase"/>
    <property type="match status" value="1"/>
</dbReference>
<dbReference type="PANTHER" id="PTHR42904">
    <property type="entry name" value="NUDIX HYDROLASE, NUDC SUBFAMILY"/>
    <property type="match status" value="1"/>
</dbReference>
<dbReference type="InterPro" id="IPR000086">
    <property type="entry name" value="NUDIX_hydrolase_dom"/>
</dbReference>
<dbReference type="GO" id="GO:0019677">
    <property type="term" value="P:NAD+ catabolic process"/>
    <property type="evidence" value="ECO:0007669"/>
    <property type="project" value="TreeGrafter"/>
</dbReference>
<dbReference type="CDD" id="cd03429">
    <property type="entry name" value="NUDIX_NADH_pyrophosphatase_Nudt13"/>
    <property type="match status" value="1"/>
</dbReference>
<dbReference type="AlphaFoldDB" id="A0A1L7CKG3"/>
<dbReference type="InterPro" id="IPR049734">
    <property type="entry name" value="NudC-like_C"/>
</dbReference>
<dbReference type="EMBL" id="CP009246">
    <property type="protein sequence ID" value="APT86364.1"/>
    <property type="molecule type" value="Genomic_DNA"/>
</dbReference>
<dbReference type="OrthoDB" id="9791656at2"/>
<sequence length="239" mass="26413">MYLPVTATGHVPVDGTGLPLFLPAPTGQIQVALQGFVAFLIEDSAAARLGQLHDAPYFAANPQILRAIALIRNRREQRFDPRTGKPLEFPEPGIVGHDADDANRQVFPRLDPAVIGLITLAGSERILLARNRQRSGFYSLIAGYVESGESLEEAFRREALEETGRRVDDVTYWGSQPWPPSGSIMLGFSAVTEDVHATCDSDGELEEIRWVSRRELPSLPIARPGSIAHKMIMEWYHGD</sequence>
<evidence type="ECO:0000313" key="14">
    <source>
        <dbReference type="Proteomes" id="UP000315353"/>
    </source>
</evidence>
<dbReference type="GO" id="GO:0006742">
    <property type="term" value="P:NADP+ catabolic process"/>
    <property type="evidence" value="ECO:0007669"/>
    <property type="project" value="TreeGrafter"/>
</dbReference>
<dbReference type="KEGG" id="cfc:CFLV_03590"/>
<proteinExistence type="inferred from homology"/>
<evidence type="ECO:0000256" key="1">
    <source>
        <dbReference type="ARBA" id="ARBA00001946"/>
    </source>
</evidence>
<evidence type="ECO:0000313" key="13">
    <source>
        <dbReference type="Proteomes" id="UP000185479"/>
    </source>
</evidence>
<keyword evidence="5" id="KW-0479">Metal-binding</keyword>